<evidence type="ECO:0000256" key="4">
    <source>
        <dbReference type="ARBA" id="ARBA00022825"/>
    </source>
</evidence>
<gene>
    <name evidence="9" type="ORF">HPP92_000008</name>
</gene>
<keyword evidence="10" id="KW-1185">Reference proteome</keyword>
<dbReference type="GO" id="GO:0004252">
    <property type="term" value="F:serine-type endopeptidase activity"/>
    <property type="evidence" value="ECO:0007669"/>
    <property type="project" value="InterPro"/>
</dbReference>
<keyword evidence="4" id="KW-0720">Serine protease</keyword>
<dbReference type="FunFam" id="3.30.70.80:FF:000002">
    <property type="entry name" value="Subtilisin-like protease SBT5.3"/>
    <property type="match status" value="1"/>
</dbReference>
<dbReference type="OrthoDB" id="640735at2759"/>
<comment type="similarity">
    <text evidence="1 5">Belongs to the peptidase S8 family.</text>
</comment>
<feature type="domain" description="Peptidase S8/S53" evidence="7">
    <location>
        <begin position="138"/>
        <end position="344"/>
    </location>
</feature>
<evidence type="ECO:0000256" key="6">
    <source>
        <dbReference type="SAM" id="SignalP"/>
    </source>
</evidence>
<dbReference type="GO" id="GO:0006508">
    <property type="term" value="P:proteolysis"/>
    <property type="evidence" value="ECO:0007669"/>
    <property type="project" value="UniProtKB-KW"/>
</dbReference>
<keyword evidence="2" id="KW-0645">Protease</keyword>
<dbReference type="PROSITE" id="PS51892">
    <property type="entry name" value="SUBTILASE"/>
    <property type="match status" value="1"/>
</dbReference>
<comment type="caution">
    <text evidence="5">Lacks conserved residue(s) required for the propagation of feature annotation.</text>
</comment>
<feature type="domain" description="Inhibitor I9" evidence="8">
    <location>
        <begin position="26"/>
        <end position="104"/>
    </location>
</feature>
<name>A0A835S189_VANPL</name>
<reference evidence="9 10" key="1">
    <citation type="journal article" date="2020" name="Nat. Food">
        <title>A phased Vanilla planifolia genome enables genetic improvement of flavour and production.</title>
        <authorList>
            <person name="Hasing T."/>
            <person name="Tang H."/>
            <person name="Brym M."/>
            <person name="Khazi F."/>
            <person name="Huang T."/>
            <person name="Chambers A.H."/>
        </authorList>
    </citation>
    <scope>NUCLEOTIDE SEQUENCE [LARGE SCALE GENOMIC DNA]</scope>
    <source>
        <tissue evidence="9">Leaf</tissue>
    </source>
</reference>
<protein>
    <submittedName>
        <fullName evidence="9">Uncharacterized protein</fullName>
    </submittedName>
</protein>
<dbReference type="Gene3D" id="3.40.50.200">
    <property type="entry name" value="Peptidase S8/S53 domain"/>
    <property type="match status" value="1"/>
</dbReference>
<evidence type="ECO:0000256" key="5">
    <source>
        <dbReference type="PROSITE-ProRule" id="PRU01240"/>
    </source>
</evidence>
<dbReference type="Pfam" id="PF05922">
    <property type="entry name" value="Inhibitor_I9"/>
    <property type="match status" value="1"/>
</dbReference>
<evidence type="ECO:0000259" key="7">
    <source>
        <dbReference type="Pfam" id="PF00082"/>
    </source>
</evidence>
<keyword evidence="3 6" id="KW-0732">Signal</keyword>
<feature type="signal peptide" evidence="6">
    <location>
        <begin position="1"/>
        <end position="22"/>
    </location>
</feature>
<dbReference type="EMBL" id="JADCNL010000001">
    <property type="protein sequence ID" value="KAG0495317.1"/>
    <property type="molecule type" value="Genomic_DNA"/>
</dbReference>
<dbReference type="Gene3D" id="3.50.30.30">
    <property type="match status" value="1"/>
</dbReference>
<dbReference type="InterPro" id="IPR036852">
    <property type="entry name" value="Peptidase_S8/S53_dom_sf"/>
</dbReference>
<dbReference type="CDD" id="cd04852">
    <property type="entry name" value="Peptidases_S8_3"/>
    <property type="match status" value="1"/>
</dbReference>
<dbReference type="AlphaFoldDB" id="A0A835S189"/>
<keyword evidence="4" id="KW-0378">Hydrolase</keyword>
<accession>A0A835S189</accession>
<comment type="caution">
    <text evidence="9">The sequence shown here is derived from an EMBL/GenBank/DDBJ whole genome shotgun (WGS) entry which is preliminary data.</text>
</comment>
<evidence type="ECO:0000256" key="3">
    <source>
        <dbReference type="ARBA" id="ARBA00022729"/>
    </source>
</evidence>
<dbReference type="Pfam" id="PF00082">
    <property type="entry name" value="Peptidase_S8"/>
    <property type="match status" value="1"/>
</dbReference>
<evidence type="ECO:0000313" key="9">
    <source>
        <dbReference type="EMBL" id="KAG0495317.1"/>
    </source>
</evidence>
<evidence type="ECO:0000256" key="1">
    <source>
        <dbReference type="ARBA" id="ARBA00011073"/>
    </source>
</evidence>
<organism evidence="9 10">
    <name type="scientific">Vanilla planifolia</name>
    <name type="common">Vanilla</name>
    <dbReference type="NCBI Taxonomy" id="51239"/>
    <lineage>
        <taxon>Eukaryota</taxon>
        <taxon>Viridiplantae</taxon>
        <taxon>Streptophyta</taxon>
        <taxon>Embryophyta</taxon>
        <taxon>Tracheophyta</taxon>
        <taxon>Spermatophyta</taxon>
        <taxon>Magnoliopsida</taxon>
        <taxon>Liliopsida</taxon>
        <taxon>Asparagales</taxon>
        <taxon>Orchidaceae</taxon>
        <taxon>Vanilloideae</taxon>
        <taxon>Vanilleae</taxon>
        <taxon>Vanilla</taxon>
    </lineage>
</organism>
<dbReference type="InterPro" id="IPR010259">
    <property type="entry name" value="S8pro/Inhibitor_I9"/>
</dbReference>
<evidence type="ECO:0000256" key="2">
    <source>
        <dbReference type="ARBA" id="ARBA00022670"/>
    </source>
</evidence>
<dbReference type="InterPro" id="IPR000209">
    <property type="entry name" value="Peptidase_S8/S53_dom"/>
</dbReference>
<evidence type="ECO:0000259" key="8">
    <source>
        <dbReference type="Pfam" id="PF05922"/>
    </source>
</evidence>
<dbReference type="Proteomes" id="UP000636800">
    <property type="component" value="Chromosome 1"/>
</dbReference>
<sequence length="393" mass="41838">MRPSFVFITFLISALLLRPAFAGKKVYVVYLGGHSHGRDATMEDLGRATGYHNEMLASFMESKEKAQEAIIYSYTKHINGFAAYLEEAAKRIKSHPEVISVFESGLKQLQTTRSWGFLGLESNGGVSSSSLWTKADYGKDVIIAHLDTGVWPESASFRDDGMGPVPDKWRGSCQNNTKAGVLCNRKLIGAKYFVKGYNSQYANETAPANGTARDTEGHGTHTLSTLGGRFIPGANLLGLYNGTSKGGSPEARVATYKVCWNNGCTDADILAGFDEAIHDGVDVLSISVGGSPSEYFSDSIAIGAFHAVVYGINVACSAGNSGPLGGLVVNSAPWVTTVAASTVDRDFSSAVALGNKMQLPGKSKCFVSLPQGKLYPLINAWEAAASNVSFNES</sequence>
<dbReference type="SUPFAM" id="SSF52743">
    <property type="entry name" value="Subtilisin-like"/>
    <property type="match status" value="1"/>
</dbReference>
<feature type="chain" id="PRO_5032732174" evidence="6">
    <location>
        <begin position="23"/>
        <end position="393"/>
    </location>
</feature>
<dbReference type="InterPro" id="IPR037045">
    <property type="entry name" value="S8pro/Inhibitor_I9_sf"/>
</dbReference>
<dbReference type="InterPro" id="IPR045051">
    <property type="entry name" value="SBT"/>
</dbReference>
<dbReference type="InterPro" id="IPR034197">
    <property type="entry name" value="Peptidases_S8_3"/>
</dbReference>
<proteinExistence type="inferred from homology"/>
<evidence type="ECO:0000313" key="10">
    <source>
        <dbReference type="Proteomes" id="UP000636800"/>
    </source>
</evidence>
<dbReference type="Gene3D" id="3.30.70.80">
    <property type="entry name" value="Peptidase S8 propeptide/proteinase inhibitor I9"/>
    <property type="match status" value="1"/>
</dbReference>
<dbReference type="PANTHER" id="PTHR10795">
    <property type="entry name" value="PROPROTEIN CONVERTASE SUBTILISIN/KEXIN"/>
    <property type="match status" value="1"/>
</dbReference>